<evidence type="ECO:0000256" key="7">
    <source>
        <dbReference type="ARBA" id="ARBA00023136"/>
    </source>
</evidence>
<evidence type="ECO:0000256" key="6">
    <source>
        <dbReference type="ARBA" id="ARBA00022989"/>
    </source>
</evidence>
<keyword evidence="7 9" id="KW-0472">Membrane</keyword>
<proteinExistence type="inferred from homology"/>
<comment type="similarity">
    <text evidence="8">Belongs to the TRAP transporter small permease family.</text>
</comment>
<feature type="transmembrane region" description="Helical" evidence="9">
    <location>
        <begin position="147"/>
        <end position="168"/>
    </location>
</feature>
<feature type="transmembrane region" description="Helical" evidence="9">
    <location>
        <begin position="110"/>
        <end position="135"/>
    </location>
</feature>
<dbReference type="InterPro" id="IPR055348">
    <property type="entry name" value="DctQ"/>
</dbReference>
<protein>
    <submittedName>
        <fullName evidence="11">TRAP transporter small permease</fullName>
    </submittedName>
</protein>
<keyword evidence="5 9" id="KW-0812">Transmembrane</keyword>
<evidence type="ECO:0000313" key="11">
    <source>
        <dbReference type="EMBL" id="HIW78625.1"/>
    </source>
</evidence>
<evidence type="ECO:0000256" key="9">
    <source>
        <dbReference type="SAM" id="Phobius"/>
    </source>
</evidence>
<dbReference type="Proteomes" id="UP000824264">
    <property type="component" value="Unassembled WGS sequence"/>
</dbReference>
<comment type="caution">
    <text evidence="11">The sequence shown here is derived from an EMBL/GenBank/DDBJ whole genome shotgun (WGS) entry which is preliminary data.</text>
</comment>
<dbReference type="GO" id="GO:0015740">
    <property type="term" value="P:C4-dicarboxylate transport"/>
    <property type="evidence" value="ECO:0007669"/>
    <property type="project" value="TreeGrafter"/>
</dbReference>
<feature type="transmembrane region" description="Helical" evidence="9">
    <location>
        <begin position="71"/>
        <end position="89"/>
    </location>
</feature>
<dbReference type="PANTHER" id="PTHR35011">
    <property type="entry name" value="2,3-DIKETO-L-GULONATE TRAP TRANSPORTER SMALL PERMEASE PROTEIN YIAM"/>
    <property type="match status" value="1"/>
</dbReference>
<name>A0A9D1R0C8_9BACT</name>
<accession>A0A9D1R0C8</accession>
<keyword evidence="2" id="KW-0813">Transport</keyword>
<dbReference type="Pfam" id="PF04290">
    <property type="entry name" value="DctQ"/>
    <property type="match status" value="1"/>
</dbReference>
<comment type="subcellular location">
    <subcellularLocation>
        <location evidence="1">Cell inner membrane</location>
        <topology evidence="1">Multi-pass membrane protein</topology>
    </subcellularLocation>
</comment>
<feature type="domain" description="Tripartite ATP-independent periplasmic transporters DctQ component" evidence="10">
    <location>
        <begin position="47"/>
        <end position="176"/>
    </location>
</feature>
<evidence type="ECO:0000256" key="5">
    <source>
        <dbReference type="ARBA" id="ARBA00022692"/>
    </source>
</evidence>
<reference evidence="11" key="2">
    <citation type="submission" date="2021-04" db="EMBL/GenBank/DDBJ databases">
        <authorList>
            <person name="Gilroy R."/>
        </authorList>
    </citation>
    <scope>NUCLEOTIDE SEQUENCE</scope>
    <source>
        <strain evidence="11">ChiSxjej5B17-1746</strain>
    </source>
</reference>
<sequence length="189" mass="21323">MSSEQKPVVPTSRIIEETEEEFRQEEATKGKGEKAFELFCALIFLGIIGLVFVNAFLRYVFRSSFPPSEEWARFLFIYITFIGGIEAFYRHKHIAVDMFVNMLHGKSRKIVDIIASLFMLAALVLLLFGGVSVVLQTLDTYSVATNVNMAFINGTLPVMALAAIIIHLRDFVRLVRTPADEFNPAPKKD</sequence>
<evidence type="ECO:0000256" key="2">
    <source>
        <dbReference type="ARBA" id="ARBA00022448"/>
    </source>
</evidence>
<evidence type="ECO:0000256" key="4">
    <source>
        <dbReference type="ARBA" id="ARBA00022519"/>
    </source>
</evidence>
<dbReference type="PANTHER" id="PTHR35011:SF2">
    <property type="entry name" value="2,3-DIKETO-L-GULONATE TRAP TRANSPORTER SMALL PERMEASE PROTEIN YIAM"/>
    <property type="match status" value="1"/>
</dbReference>
<reference evidence="11" key="1">
    <citation type="journal article" date="2021" name="PeerJ">
        <title>Extensive microbial diversity within the chicken gut microbiome revealed by metagenomics and culture.</title>
        <authorList>
            <person name="Gilroy R."/>
            <person name="Ravi A."/>
            <person name="Getino M."/>
            <person name="Pursley I."/>
            <person name="Horton D.L."/>
            <person name="Alikhan N.F."/>
            <person name="Baker D."/>
            <person name="Gharbi K."/>
            <person name="Hall N."/>
            <person name="Watson M."/>
            <person name="Adriaenssens E.M."/>
            <person name="Foster-Nyarko E."/>
            <person name="Jarju S."/>
            <person name="Secka A."/>
            <person name="Antonio M."/>
            <person name="Oren A."/>
            <person name="Chaudhuri R.R."/>
            <person name="La Ragione R."/>
            <person name="Hildebrand F."/>
            <person name="Pallen M.J."/>
        </authorList>
    </citation>
    <scope>NUCLEOTIDE SEQUENCE</scope>
    <source>
        <strain evidence="11">ChiSxjej5B17-1746</strain>
    </source>
</reference>
<dbReference type="InterPro" id="IPR007387">
    <property type="entry name" value="TRAP_DctQ"/>
</dbReference>
<dbReference type="GO" id="GO:0022857">
    <property type="term" value="F:transmembrane transporter activity"/>
    <property type="evidence" value="ECO:0007669"/>
    <property type="project" value="TreeGrafter"/>
</dbReference>
<evidence type="ECO:0000256" key="1">
    <source>
        <dbReference type="ARBA" id="ARBA00004429"/>
    </source>
</evidence>
<evidence type="ECO:0000256" key="3">
    <source>
        <dbReference type="ARBA" id="ARBA00022475"/>
    </source>
</evidence>
<organism evidence="11 12">
    <name type="scientific">Candidatus Bilophila faecipullorum</name>
    <dbReference type="NCBI Taxonomy" id="2838482"/>
    <lineage>
        <taxon>Bacteria</taxon>
        <taxon>Pseudomonadati</taxon>
        <taxon>Thermodesulfobacteriota</taxon>
        <taxon>Desulfovibrionia</taxon>
        <taxon>Desulfovibrionales</taxon>
        <taxon>Desulfovibrionaceae</taxon>
        <taxon>Bilophila</taxon>
    </lineage>
</organism>
<evidence type="ECO:0000256" key="8">
    <source>
        <dbReference type="ARBA" id="ARBA00038436"/>
    </source>
</evidence>
<keyword evidence="6 9" id="KW-1133">Transmembrane helix</keyword>
<keyword evidence="4" id="KW-0997">Cell inner membrane</keyword>
<feature type="transmembrane region" description="Helical" evidence="9">
    <location>
        <begin position="38"/>
        <end position="59"/>
    </location>
</feature>
<dbReference type="EMBL" id="DXGI01000208">
    <property type="protein sequence ID" value="HIW78625.1"/>
    <property type="molecule type" value="Genomic_DNA"/>
</dbReference>
<dbReference type="GO" id="GO:0005886">
    <property type="term" value="C:plasma membrane"/>
    <property type="evidence" value="ECO:0007669"/>
    <property type="project" value="UniProtKB-SubCell"/>
</dbReference>
<dbReference type="AlphaFoldDB" id="A0A9D1R0C8"/>
<evidence type="ECO:0000313" key="12">
    <source>
        <dbReference type="Proteomes" id="UP000824264"/>
    </source>
</evidence>
<gene>
    <name evidence="11" type="ORF">H9874_05720</name>
</gene>
<keyword evidence="3" id="KW-1003">Cell membrane</keyword>
<evidence type="ECO:0000259" key="10">
    <source>
        <dbReference type="Pfam" id="PF04290"/>
    </source>
</evidence>